<keyword evidence="1" id="KW-0472">Membrane</keyword>
<sequence>MSKKANNEICLSKDVEQDFRMMFLIVAVTAIISVVIYKFTGINLLWMIL</sequence>
<gene>
    <name evidence="2" type="ordered locus">SELR_08280</name>
</gene>
<dbReference type="HOGENOM" id="CLU_3140579_0_0_9"/>
<dbReference type="AlphaFoldDB" id="I0GP49"/>
<keyword evidence="1" id="KW-1133">Transmembrane helix</keyword>
<dbReference type="KEGG" id="sri:SELR_08280"/>
<accession>I0GP49</accession>
<reference evidence="2 3" key="1">
    <citation type="submission" date="2011-10" db="EMBL/GenBank/DDBJ databases">
        <title>Whole genome sequence of Selenomonas ruminantium subsp. lactilytica TAM6421.</title>
        <authorList>
            <person name="Oguchi A."/>
            <person name="Ankai A."/>
            <person name="Kaneko J."/>
            <person name="Yamada-Narita S."/>
            <person name="Fukui S."/>
            <person name="Takahashi M."/>
            <person name="Onodera T."/>
            <person name="Kojima S."/>
            <person name="Fushimi T."/>
            <person name="Abe N."/>
            <person name="Kamio Y."/>
            <person name="Yamazaki S."/>
            <person name="Fujita N."/>
        </authorList>
    </citation>
    <scope>NUCLEOTIDE SEQUENCE [LARGE SCALE GENOMIC DNA]</scope>
    <source>
        <strain evidence="3">NBRC 103574 / TAM6421</strain>
    </source>
</reference>
<dbReference type="EMBL" id="AP012292">
    <property type="protein sequence ID" value="BAL82536.1"/>
    <property type="molecule type" value="Genomic_DNA"/>
</dbReference>
<dbReference type="Proteomes" id="UP000007887">
    <property type="component" value="Chromosome"/>
</dbReference>
<evidence type="ECO:0000313" key="2">
    <source>
        <dbReference type="EMBL" id="BAL82536.1"/>
    </source>
</evidence>
<feature type="transmembrane region" description="Helical" evidence="1">
    <location>
        <begin position="21"/>
        <end position="48"/>
    </location>
</feature>
<dbReference type="PATRIC" id="fig|927704.6.peg.850"/>
<evidence type="ECO:0000256" key="1">
    <source>
        <dbReference type="SAM" id="Phobius"/>
    </source>
</evidence>
<evidence type="ECO:0000313" key="3">
    <source>
        <dbReference type="Proteomes" id="UP000007887"/>
    </source>
</evidence>
<name>I0GP49_SELRL</name>
<protein>
    <submittedName>
        <fullName evidence="2">Uncharacterized protein</fullName>
    </submittedName>
</protein>
<proteinExistence type="predicted"/>
<organism evidence="2 3">
    <name type="scientific">Selenomonas ruminantium subsp. lactilytica (strain NBRC 103574 / TAM6421)</name>
    <dbReference type="NCBI Taxonomy" id="927704"/>
    <lineage>
        <taxon>Bacteria</taxon>
        <taxon>Bacillati</taxon>
        <taxon>Bacillota</taxon>
        <taxon>Negativicutes</taxon>
        <taxon>Selenomonadales</taxon>
        <taxon>Selenomonadaceae</taxon>
        <taxon>Selenomonas</taxon>
    </lineage>
</organism>
<keyword evidence="1" id="KW-0812">Transmembrane</keyword>